<dbReference type="Pfam" id="PF00098">
    <property type="entry name" value="zf-CCHC"/>
    <property type="match status" value="1"/>
</dbReference>
<evidence type="ECO:0000313" key="4">
    <source>
        <dbReference type="EMBL" id="CEG45461.1"/>
    </source>
</evidence>
<keyword evidence="1" id="KW-0863">Zinc-finger</keyword>
<evidence type="ECO:0000256" key="2">
    <source>
        <dbReference type="SAM" id="MobiDB-lite"/>
    </source>
</evidence>
<feature type="domain" description="CCHC-type" evidence="3">
    <location>
        <begin position="50"/>
        <end position="64"/>
    </location>
</feature>
<dbReference type="InterPro" id="IPR001878">
    <property type="entry name" value="Znf_CCHC"/>
</dbReference>
<dbReference type="Proteomes" id="UP000054928">
    <property type="component" value="Unassembled WGS sequence"/>
</dbReference>
<dbReference type="Gene3D" id="4.10.60.10">
    <property type="entry name" value="Zinc finger, CCHC-type"/>
    <property type="match status" value="1"/>
</dbReference>
<keyword evidence="5" id="KW-1185">Reference proteome</keyword>
<keyword evidence="1" id="KW-0479">Metal-binding</keyword>
<dbReference type="SUPFAM" id="SSF57756">
    <property type="entry name" value="Retrovirus zinc finger-like domains"/>
    <property type="match status" value="1"/>
</dbReference>
<evidence type="ECO:0000313" key="5">
    <source>
        <dbReference type="Proteomes" id="UP000054928"/>
    </source>
</evidence>
<dbReference type="GO" id="GO:0008270">
    <property type="term" value="F:zinc ion binding"/>
    <property type="evidence" value="ECO:0007669"/>
    <property type="project" value="UniProtKB-KW"/>
</dbReference>
<protein>
    <submittedName>
        <fullName evidence="4">Zinc finger, CCHC-type</fullName>
    </submittedName>
</protein>
<dbReference type="PROSITE" id="PS50158">
    <property type="entry name" value="ZF_CCHC"/>
    <property type="match status" value="1"/>
</dbReference>
<feature type="region of interest" description="Disordered" evidence="2">
    <location>
        <begin position="1"/>
        <end position="42"/>
    </location>
</feature>
<dbReference type="GeneID" id="36396809"/>
<evidence type="ECO:0000259" key="3">
    <source>
        <dbReference type="PROSITE" id="PS50158"/>
    </source>
</evidence>
<reference evidence="5" key="1">
    <citation type="submission" date="2014-09" db="EMBL/GenBank/DDBJ databases">
        <authorList>
            <person name="Sharma Rahul"/>
            <person name="Thines Marco"/>
        </authorList>
    </citation>
    <scope>NUCLEOTIDE SEQUENCE [LARGE SCALE GENOMIC DNA]</scope>
</reference>
<organism evidence="4 5">
    <name type="scientific">Plasmopara halstedii</name>
    <name type="common">Downy mildew of sunflower</name>
    <dbReference type="NCBI Taxonomy" id="4781"/>
    <lineage>
        <taxon>Eukaryota</taxon>
        <taxon>Sar</taxon>
        <taxon>Stramenopiles</taxon>
        <taxon>Oomycota</taxon>
        <taxon>Peronosporomycetes</taxon>
        <taxon>Peronosporales</taxon>
        <taxon>Peronosporaceae</taxon>
        <taxon>Plasmopara</taxon>
    </lineage>
</organism>
<keyword evidence="1" id="KW-0862">Zinc</keyword>
<accession>A0A0P1AVK0</accession>
<dbReference type="RefSeq" id="XP_024581830.1">
    <property type="nucleotide sequence ID" value="XM_024716208.1"/>
</dbReference>
<dbReference type="AlphaFoldDB" id="A0A0P1AVK0"/>
<evidence type="ECO:0000256" key="1">
    <source>
        <dbReference type="PROSITE-ProRule" id="PRU00047"/>
    </source>
</evidence>
<proteinExistence type="predicted"/>
<name>A0A0P1AVK0_PLAHL</name>
<feature type="compositionally biased region" description="Basic and acidic residues" evidence="2">
    <location>
        <begin position="1"/>
        <end position="16"/>
    </location>
</feature>
<dbReference type="EMBL" id="CCYD01001572">
    <property type="protein sequence ID" value="CEG45461.1"/>
    <property type="molecule type" value="Genomic_DNA"/>
</dbReference>
<dbReference type="OrthoDB" id="119314at2759"/>
<dbReference type="InterPro" id="IPR036875">
    <property type="entry name" value="Znf_CCHC_sf"/>
</dbReference>
<sequence length="142" mass="15868">MSRLLHEDTKGKKQGESIDGVAPGQEQAFAMTDSGRRKDRTASAKASSTCHYCGELGHWIAKCPARIRENTERQRSQRANVAQSEDYSADYLFSVGGTKCVTKSSCVWPVDSSKSAMESIEAVEWRETCNSEIESLRRNKTW</sequence>
<dbReference type="GO" id="GO:0003676">
    <property type="term" value="F:nucleic acid binding"/>
    <property type="evidence" value="ECO:0007669"/>
    <property type="project" value="InterPro"/>
</dbReference>
<dbReference type="SMART" id="SM00343">
    <property type="entry name" value="ZnF_C2HC"/>
    <property type="match status" value="1"/>
</dbReference>